<reference evidence="3" key="1">
    <citation type="submission" date="2017-09" db="EMBL/GenBank/DDBJ databases">
        <title>Depth-based differentiation of microbial function through sediment-hosted aquifers and enrichment of novel symbionts in the deep terrestrial subsurface.</title>
        <authorList>
            <person name="Probst A.J."/>
            <person name="Ladd B."/>
            <person name="Jarett J.K."/>
            <person name="Geller-Mcgrath D.E."/>
            <person name="Sieber C.M.K."/>
            <person name="Emerson J.B."/>
            <person name="Anantharaman K."/>
            <person name="Thomas B.C."/>
            <person name="Malmstrom R."/>
            <person name="Stieglmeier M."/>
            <person name="Klingl A."/>
            <person name="Woyke T."/>
            <person name="Ryan C.M."/>
            <person name="Banfield J.F."/>
        </authorList>
    </citation>
    <scope>NUCLEOTIDE SEQUENCE [LARGE SCALE GENOMIC DNA]</scope>
</reference>
<evidence type="ECO:0008006" key="4">
    <source>
        <dbReference type="Google" id="ProtNLM"/>
    </source>
</evidence>
<organism evidence="2 3">
    <name type="scientific">candidate division WWE3 bacterium CG_4_9_14_3_um_filter_43_9</name>
    <dbReference type="NCBI Taxonomy" id="1975082"/>
    <lineage>
        <taxon>Bacteria</taxon>
        <taxon>Katanobacteria</taxon>
    </lineage>
</organism>
<dbReference type="Proteomes" id="UP000230538">
    <property type="component" value="Unassembled WGS sequence"/>
</dbReference>
<accession>A0A2M7WW42</accession>
<evidence type="ECO:0000256" key="1">
    <source>
        <dbReference type="SAM" id="Phobius"/>
    </source>
</evidence>
<dbReference type="EMBL" id="PFXB01000117">
    <property type="protein sequence ID" value="PJA37248.1"/>
    <property type="molecule type" value="Genomic_DNA"/>
</dbReference>
<dbReference type="SUPFAM" id="SSF55729">
    <property type="entry name" value="Acyl-CoA N-acyltransferases (Nat)"/>
    <property type="match status" value="1"/>
</dbReference>
<sequence>MYSSKGAISLERAQKDKLSIGDCCPTCGETLQLYWSNEAIQQYFAEMMIAPDYVGFVAFVSGEFAGWCIGYQKNWQDKPVFYVDTIAIVPKFRLAVWRYRLMRRFTLHLMIPTLRRGYKGMLFRTHLKAPWVADIATVYGFRFTGVISDEDPDRGYWWAPLTVTTIARALLVITAAGVFQPLARKIDRWLRSRRRLVT</sequence>
<feature type="transmembrane region" description="Helical" evidence="1">
    <location>
        <begin position="157"/>
        <end position="183"/>
    </location>
</feature>
<keyword evidence="1" id="KW-0812">Transmembrane</keyword>
<evidence type="ECO:0000313" key="2">
    <source>
        <dbReference type="EMBL" id="PJA37248.1"/>
    </source>
</evidence>
<evidence type="ECO:0000313" key="3">
    <source>
        <dbReference type="Proteomes" id="UP000230538"/>
    </source>
</evidence>
<keyword evidence="1" id="KW-1133">Transmembrane helix</keyword>
<comment type="caution">
    <text evidence="2">The sequence shown here is derived from an EMBL/GenBank/DDBJ whole genome shotgun (WGS) entry which is preliminary data.</text>
</comment>
<dbReference type="Gene3D" id="3.40.630.30">
    <property type="match status" value="1"/>
</dbReference>
<dbReference type="AlphaFoldDB" id="A0A2M7WW42"/>
<name>A0A2M7WW42_UNCKA</name>
<protein>
    <recommendedName>
        <fullName evidence="4">N-acetyltransferase domain-containing protein</fullName>
    </recommendedName>
</protein>
<gene>
    <name evidence="2" type="ORF">CO181_04330</name>
</gene>
<dbReference type="InterPro" id="IPR016181">
    <property type="entry name" value="Acyl_CoA_acyltransferase"/>
</dbReference>
<keyword evidence="1" id="KW-0472">Membrane</keyword>
<proteinExistence type="predicted"/>